<dbReference type="Proteomes" id="UP000694924">
    <property type="component" value="Unplaced"/>
</dbReference>
<accession>A0ABM1ILU4</accession>
<feature type="signal peptide" evidence="1">
    <location>
        <begin position="1"/>
        <end position="23"/>
    </location>
</feature>
<dbReference type="RefSeq" id="XP_015181181.1">
    <property type="nucleotide sequence ID" value="XM_015325695.1"/>
</dbReference>
<keyword evidence="2" id="KW-1185">Reference proteome</keyword>
<evidence type="ECO:0000313" key="2">
    <source>
        <dbReference type="Proteomes" id="UP000694924"/>
    </source>
</evidence>
<evidence type="ECO:0000256" key="1">
    <source>
        <dbReference type="SAM" id="SignalP"/>
    </source>
</evidence>
<name>A0ABM1ILU4_POLDO</name>
<protein>
    <submittedName>
        <fullName evidence="3">Uncharacterized protein LOC107068719 isoform X3</fullName>
    </submittedName>
</protein>
<organism evidence="2 3">
    <name type="scientific">Polistes dominula</name>
    <name type="common">European paper wasp</name>
    <name type="synonym">Vespa dominula</name>
    <dbReference type="NCBI Taxonomy" id="743375"/>
    <lineage>
        <taxon>Eukaryota</taxon>
        <taxon>Metazoa</taxon>
        <taxon>Ecdysozoa</taxon>
        <taxon>Arthropoda</taxon>
        <taxon>Hexapoda</taxon>
        <taxon>Insecta</taxon>
        <taxon>Pterygota</taxon>
        <taxon>Neoptera</taxon>
        <taxon>Endopterygota</taxon>
        <taxon>Hymenoptera</taxon>
        <taxon>Apocrita</taxon>
        <taxon>Aculeata</taxon>
        <taxon>Vespoidea</taxon>
        <taxon>Vespidae</taxon>
        <taxon>Polistinae</taxon>
        <taxon>Polistini</taxon>
        <taxon>Polistes</taxon>
    </lineage>
</organism>
<gene>
    <name evidence="3" type="primary">LOC107068719</name>
</gene>
<proteinExistence type="predicted"/>
<sequence length="101" mass="11457">MSLRDTLLCLFIVMLINCLQCYAEENVTDATEETRNEDALAKLVRMFSKPGAFKRINALLGENSIEESSTSCPKSEEGLECRRAEARRSVDCPEEHLLHHQ</sequence>
<reference evidence="3" key="1">
    <citation type="submission" date="2025-08" db="UniProtKB">
        <authorList>
            <consortium name="RefSeq"/>
        </authorList>
    </citation>
    <scope>IDENTIFICATION</scope>
    <source>
        <tissue evidence="3">Whole body</tissue>
    </source>
</reference>
<feature type="chain" id="PRO_5045270811" evidence="1">
    <location>
        <begin position="24"/>
        <end position="101"/>
    </location>
</feature>
<keyword evidence="1" id="KW-0732">Signal</keyword>
<dbReference type="GeneID" id="107068719"/>
<evidence type="ECO:0000313" key="3">
    <source>
        <dbReference type="RefSeq" id="XP_015181181.1"/>
    </source>
</evidence>